<feature type="compositionally biased region" description="Basic residues" evidence="1">
    <location>
        <begin position="17"/>
        <end position="46"/>
    </location>
</feature>
<sequence>MLANISSAFPPSEKQGKRGRGRPRGSKNKGKSRMVRHVSRELRHRQSNLVISAMTICPDDRSEPEEGAVPPLPKVQKGKAKRKPPLAAEQDMSPESEEASPTQPEPTSRVVAEGSPEASATESPAKRGRKFAKRSALPSVETGIDPAARKPAALGPEPPEASNSMGQSSEPEPHQGLSGESLTFLASGFLVACQAAKRALDGGIPVSYGALSWLHTHRLGIGAQSQCSSRGGASLLCYHQDDGGKRQERFQEGCKESRTRSELEGEPNPFPQCPCIQAHQTPASQAKAIPDSEWIRGFCVDRASKDMPLVKAAMRLLKGFGMN</sequence>
<organism evidence="2">
    <name type="scientific">uncultured Leptolyngbya sp</name>
    <dbReference type="NCBI Taxonomy" id="332963"/>
    <lineage>
        <taxon>Bacteria</taxon>
        <taxon>Bacillati</taxon>
        <taxon>Cyanobacteriota</taxon>
        <taxon>Cyanophyceae</taxon>
        <taxon>Leptolyngbyales</taxon>
        <taxon>Leptolyngbyaceae</taxon>
        <taxon>Leptolyngbya group</taxon>
        <taxon>Leptolyngbya</taxon>
        <taxon>environmental samples</taxon>
    </lineage>
</organism>
<name>A0A6J4N9S0_9CYAN</name>
<proteinExistence type="predicted"/>
<gene>
    <name evidence="2" type="ORF">AVDCRST_MAG94-4763</name>
</gene>
<evidence type="ECO:0000256" key="1">
    <source>
        <dbReference type="SAM" id="MobiDB-lite"/>
    </source>
</evidence>
<feature type="region of interest" description="Disordered" evidence="1">
    <location>
        <begin position="1"/>
        <end position="179"/>
    </location>
</feature>
<dbReference type="AlphaFoldDB" id="A0A6J4N9S0"/>
<dbReference type="EMBL" id="CADCTY010001635">
    <property type="protein sequence ID" value="CAA9379185.1"/>
    <property type="molecule type" value="Genomic_DNA"/>
</dbReference>
<reference evidence="2" key="1">
    <citation type="submission" date="2020-02" db="EMBL/GenBank/DDBJ databases">
        <authorList>
            <person name="Meier V. D."/>
        </authorList>
    </citation>
    <scope>NUCLEOTIDE SEQUENCE</scope>
    <source>
        <strain evidence="2">AVDCRST_MAG94</strain>
    </source>
</reference>
<protein>
    <submittedName>
        <fullName evidence="2">Uncharacterized protein</fullName>
    </submittedName>
</protein>
<evidence type="ECO:0000313" key="2">
    <source>
        <dbReference type="EMBL" id="CAA9379185.1"/>
    </source>
</evidence>
<accession>A0A6J4N9S0</accession>
<feature type="compositionally biased region" description="Polar residues" evidence="1">
    <location>
        <begin position="161"/>
        <end position="170"/>
    </location>
</feature>